<feature type="compositionally biased region" description="Basic and acidic residues" evidence="1">
    <location>
        <begin position="578"/>
        <end position="602"/>
    </location>
</feature>
<dbReference type="PANTHER" id="PTHR42470">
    <property type="entry name" value="VAST DOMAIN-CONTAINING PROTEIN"/>
    <property type="match status" value="1"/>
</dbReference>
<protein>
    <recommendedName>
        <fullName evidence="2">DUF7924 domain-containing protein</fullName>
    </recommendedName>
</protein>
<evidence type="ECO:0000313" key="4">
    <source>
        <dbReference type="Proteomes" id="UP000606974"/>
    </source>
</evidence>
<comment type="caution">
    <text evidence="3">The sequence shown here is derived from an EMBL/GenBank/DDBJ whole genome shotgun (WGS) entry which is preliminary data.</text>
</comment>
<proteinExistence type="predicted"/>
<dbReference type="PANTHER" id="PTHR42470:SF2">
    <property type="match status" value="1"/>
</dbReference>
<feature type="compositionally biased region" description="Basic and acidic residues" evidence="1">
    <location>
        <begin position="153"/>
        <end position="162"/>
    </location>
</feature>
<gene>
    <name evidence="3" type="ORF">GJ744_012197</name>
</gene>
<evidence type="ECO:0000313" key="3">
    <source>
        <dbReference type="EMBL" id="KAF7506133.1"/>
    </source>
</evidence>
<dbReference type="Pfam" id="PF25545">
    <property type="entry name" value="DUF7924"/>
    <property type="match status" value="1"/>
</dbReference>
<feature type="compositionally biased region" description="Basic and acidic residues" evidence="1">
    <location>
        <begin position="195"/>
        <end position="204"/>
    </location>
</feature>
<reference evidence="3" key="1">
    <citation type="submission" date="2020-02" db="EMBL/GenBank/DDBJ databases">
        <authorList>
            <person name="Palmer J.M."/>
        </authorList>
    </citation>
    <scope>NUCLEOTIDE SEQUENCE</scope>
    <source>
        <strain evidence="3">EPUS1.4</strain>
        <tissue evidence="3">Thallus</tissue>
    </source>
</reference>
<feature type="region of interest" description="Disordered" evidence="1">
    <location>
        <begin position="1"/>
        <end position="183"/>
    </location>
</feature>
<feature type="compositionally biased region" description="Polar residues" evidence="1">
    <location>
        <begin position="133"/>
        <end position="144"/>
    </location>
</feature>
<feature type="compositionally biased region" description="Polar residues" evidence="1">
    <location>
        <begin position="645"/>
        <end position="664"/>
    </location>
</feature>
<feature type="domain" description="DUF7924" evidence="2">
    <location>
        <begin position="295"/>
        <end position="527"/>
    </location>
</feature>
<feature type="compositionally biased region" description="Basic and acidic residues" evidence="1">
    <location>
        <begin position="171"/>
        <end position="183"/>
    </location>
</feature>
<feature type="region of interest" description="Disordered" evidence="1">
    <location>
        <begin position="541"/>
        <end position="670"/>
    </location>
</feature>
<accession>A0A8H7ABK6</accession>
<feature type="region of interest" description="Disordered" evidence="1">
    <location>
        <begin position="195"/>
        <end position="246"/>
    </location>
</feature>
<feature type="compositionally biased region" description="Polar residues" evidence="1">
    <location>
        <begin position="108"/>
        <end position="118"/>
    </location>
</feature>
<feature type="compositionally biased region" description="Basic and acidic residues" evidence="1">
    <location>
        <begin position="1"/>
        <end position="12"/>
    </location>
</feature>
<evidence type="ECO:0000259" key="2">
    <source>
        <dbReference type="Pfam" id="PF25545"/>
    </source>
</evidence>
<keyword evidence="4" id="KW-1185">Reference proteome</keyword>
<feature type="compositionally biased region" description="Basic residues" evidence="1">
    <location>
        <begin position="71"/>
        <end position="81"/>
    </location>
</feature>
<dbReference type="InterPro" id="IPR057684">
    <property type="entry name" value="DUF7924"/>
</dbReference>
<organism evidence="3 4">
    <name type="scientific">Endocarpon pusillum</name>
    <dbReference type="NCBI Taxonomy" id="364733"/>
    <lineage>
        <taxon>Eukaryota</taxon>
        <taxon>Fungi</taxon>
        <taxon>Dikarya</taxon>
        <taxon>Ascomycota</taxon>
        <taxon>Pezizomycotina</taxon>
        <taxon>Eurotiomycetes</taxon>
        <taxon>Chaetothyriomycetidae</taxon>
        <taxon>Verrucariales</taxon>
        <taxon>Verrucariaceae</taxon>
        <taxon>Endocarpon</taxon>
    </lineage>
</organism>
<sequence>MATGVAKRETGSSRRGHNKPDQLLVRPHQSSRKRRRSTKDDDEDEETTAHRRKSPRIQEILNEQHQEHLQRVKSKPSRRSPRLQEIQDVNGQRTARGRQMRSSPKPIKTQQYSRQRQAVEQYHSPKEKDEGQPTVSLTNLGAQKSTKRRRRVNDRDELNHDAKRPRHRLAQRTESRTAPDKENFIENWLDESCRSRRASTENETRLPGVSTNMPRKPAPVLPSPANSSESTISTSRKSEKSAASVHDTDYRQSLRYRNIYIERGNPPAELMRRAHRIISRSRISPEMDDAAIEELKQISRRLQDEAEDKIIKQLVPDIIPSMKKIPNQRLEMNSDQPWFNSVPVPLDASILTNPLPLPKPKPDLVFGYSEAAFTRNQLGTIDLLVDDQFGRSYAVPDQKIRFPFLDIEFKSQAKNGTHYIATNQAAGAGTIALNGNMELIQRSFGMGKFDYDEPQYFSVTMDHELARINVHWLKAPGEGGGQYSFHVEGLSKHLLDDANGIRAVTRAIKNILDHGADTRLRTLCSALDAYRETVIRNREAGNAQRMQGHEVPSQPQTNQQARRRAPPPDPRVEGGASYEKEDRISRPSDEPVEHLQTERRPGSDAAIEEVETPKRTRRHAPQEAAAKNTKPGAVNRPNKRVASLESEQGSPSSIARTRQTRSSTKPPPAEVVATRAVWKQQPGWTFELDEQRVFLPDTKWHRGIRNRRAAWTNCELNVWCYDS</sequence>
<feature type="compositionally biased region" description="Basic and acidic residues" evidence="1">
    <location>
        <begin position="236"/>
        <end position="246"/>
    </location>
</feature>
<dbReference type="Proteomes" id="UP000606974">
    <property type="component" value="Unassembled WGS sequence"/>
</dbReference>
<dbReference type="OrthoDB" id="5426775at2759"/>
<dbReference type="EMBL" id="JAACFV010000093">
    <property type="protein sequence ID" value="KAF7506133.1"/>
    <property type="molecule type" value="Genomic_DNA"/>
</dbReference>
<name>A0A8H7ABK6_9EURO</name>
<dbReference type="AlphaFoldDB" id="A0A8H7ABK6"/>
<evidence type="ECO:0000256" key="1">
    <source>
        <dbReference type="SAM" id="MobiDB-lite"/>
    </source>
</evidence>